<dbReference type="Proteomes" id="UP000032142">
    <property type="component" value="Unassembled WGS sequence"/>
</dbReference>
<accession>A0A0B0MTV1</accession>
<comment type="caution">
    <text evidence="1">The sequence shown here is derived from an EMBL/GenBank/DDBJ whole genome shotgun (WGS) entry which is preliminary data.</text>
</comment>
<dbReference type="EMBL" id="JRRC01260338">
    <property type="protein sequence ID" value="KHG02351.1"/>
    <property type="molecule type" value="Genomic_DNA"/>
</dbReference>
<protein>
    <submittedName>
        <fullName evidence="1">Uncharacterized protein</fullName>
    </submittedName>
</protein>
<organism evidence="1 2">
    <name type="scientific">Gossypium arboreum</name>
    <name type="common">Tree cotton</name>
    <name type="synonym">Gossypium nanking</name>
    <dbReference type="NCBI Taxonomy" id="29729"/>
    <lineage>
        <taxon>Eukaryota</taxon>
        <taxon>Viridiplantae</taxon>
        <taxon>Streptophyta</taxon>
        <taxon>Embryophyta</taxon>
        <taxon>Tracheophyta</taxon>
        <taxon>Spermatophyta</taxon>
        <taxon>Magnoliopsida</taxon>
        <taxon>eudicotyledons</taxon>
        <taxon>Gunneridae</taxon>
        <taxon>Pentapetalae</taxon>
        <taxon>rosids</taxon>
        <taxon>malvids</taxon>
        <taxon>Malvales</taxon>
        <taxon>Malvaceae</taxon>
        <taxon>Malvoideae</taxon>
        <taxon>Gossypium</taxon>
    </lineage>
</organism>
<sequence length="34" mass="3770">MTLGLVKITCKTIFGIWHRYETSCKTIAGLLASI</sequence>
<keyword evidence="2" id="KW-1185">Reference proteome</keyword>
<gene>
    <name evidence="1" type="ORF">F383_26373</name>
</gene>
<evidence type="ECO:0000313" key="1">
    <source>
        <dbReference type="EMBL" id="KHG02351.1"/>
    </source>
</evidence>
<dbReference type="AlphaFoldDB" id="A0A0B0MTV1"/>
<proteinExistence type="predicted"/>
<evidence type="ECO:0000313" key="2">
    <source>
        <dbReference type="Proteomes" id="UP000032142"/>
    </source>
</evidence>
<name>A0A0B0MTV1_GOSAR</name>
<reference evidence="2" key="1">
    <citation type="submission" date="2014-09" db="EMBL/GenBank/DDBJ databases">
        <authorList>
            <person name="Mudge J."/>
            <person name="Ramaraj T."/>
            <person name="Lindquist I.E."/>
            <person name="Bharti A.K."/>
            <person name="Sundararajan A."/>
            <person name="Cameron C.T."/>
            <person name="Woodward J.E."/>
            <person name="May G.D."/>
            <person name="Brubaker C."/>
            <person name="Broadhvest J."/>
            <person name="Wilkins T.A."/>
        </authorList>
    </citation>
    <scope>NUCLEOTIDE SEQUENCE</scope>
    <source>
        <strain evidence="2">cv. AKA8401</strain>
    </source>
</reference>